<dbReference type="Proteomes" id="UP000232688">
    <property type="component" value="Unassembled WGS sequence"/>
</dbReference>
<proteinExistence type="predicted"/>
<evidence type="ECO:0000313" key="2">
    <source>
        <dbReference type="EMBL" id="PKC64132.1"/>
    </source>
</evidence>
<organism evidence="2 3">
    <name type="scientific">Rhizophagus irregularis</name>
    <dbReference type="NCBI Taxonomy" id="588596"/>
    <lineage>
        <taxon>Eukaryota</taxon>
        <taxon>Fungi</taxon>
        <taxon>Fungi incertae sedis</taxon>
        <taxon>Mucoromycota</taxon>
        <taxon>Glomeromycotina</taxon>
        <taxon>Glomeromycetes</taxon>
        <taxon>Glomerales</taxon>
        <taxon>Glomeraceae</taxon>
        <taxon>Rhizophagus</taxon>
    </lineage>
</organism>
<name>A0A2I1FCS8_9GLOM</name>
<gene>
    <name evidence="2" type="ORF">RhiirA1_462834</name>
</gene>
<evidence type="ECO:0000259" key="1">
    <source>
        <dbReference type="Pfam" id="PF12937"/>
    </source>
</evidence>
<dbReference type="Gene3D" id="3.80.10.10">
    <property type="entry name" value="Ribonuclease Inhibitor"/>
    <property type="match status" value="1"/>
</dbReference>
<reference evidence="2 3" key="2">
    <citation type="submission" date="2017-10" db="EMBL/GenBank/DDBJ databases">
        <title>Genome analyses suggest a sexual origin of heterokaryosis in a supposedly ancient asexual fungus.</title>
        <authorList>
            <person name="Corradi N."/>
            <person name="Sedzielewska K."/>
            <person name="Noel J."/>
            <person name="Charron P."/>
            <person name="Farinelli L."/>
            <person name="Marton T."/>
            <person name="Kruger M."/>
            <person name="Pelin A."/>
            <person name="Brachmann A."/>
            <person name="Corradi N."/>
        </authorList>
    </citation>
    <scope>NUCLEOTIDE SEQUENCE [LARGE SCALE GENOMIC DNA]</scope>
    <source>
        <strain evidence="2 3">A1</strain>
    </source>
</reference>
<sequence length="606" mass="71903">MTITIFIPELLENIISYHKENPKTLFKCSLVSKSWCNIVIPFLWKNPFRFCYSTSQHKIIKVYLQFLSKEFLKEHDLNDLKEIFQINNLKPPTYNYLSFLQELIYITLYDSLINLLKKELSYKVLSHSNEKDCSIFHPSKNFMLGKVLPIINELIKLLMKNGTRIFHFNLSAPSVTCNCKWLPSNYIILPSQQQQQQVLQQHQQQVLQQQQLLLLQQQQQQQQQQKHHQYFQPMLFSSLQSFICDNNGHDFNHIIMELSNYSKNILNLEIKKPQNDQNISHWINLINSQKNLQKLKLELFYNHDSYKIALSIPSQYHTLKEVELVDCKFTQTILLDELSKCSNLISLKIKDCSFLNNNYNNINNNNINRNDRGDKSPTSSYSPSYFLDYIEHSSYIINNFKSLKSLYISKSQLSQKYFLSFIGQDSKLEKITLSLIDFFKYPDIIPFISFNCFQLKILEIVLVEETFEKIIPIIENCKLLEEISIWEKYDWIGHEFYDYHDNNFLNPNQVIKTISSILPKNLKKFHFPQIFNFSYEGIKFFIQNSPITLSDLRFYIIIDDKNDVINLLENFAYNTGNRKSIIKHSKSRIDSDFYKPIHHIFVAKFF</sequence>
<dbReference type="SUPFAM" id="SSF81995">
    <property type="entry name" value="beta-sandwich domain of Sec23/24"/>
    <property type="match status" value="1"/>
</dbReference>
<dbReference type="SUPFAM" id="SSF81383">
    <property type="entry name" value="F-box domain"/>
    <property type="match status" value="1"/>
</dbReference>
<dbReference type="Pfam" id="PF12937">
    <property type="entry name" value="F-box-like"/>
    <property type="match status" value="1"/>
</dbReference>
<dbReference type="InterPro" id="IPR036047">
    <property type="entry name" value="F-box-like_dom_sf"/>
</dbReference>
<comment type="caution">
    <text evidence="2">The sequence shown here is derived from an EMBL/GenBank/DDBJ whole genome shotgun (WGS) entry which is preliminary data.</text>
</comment>
<dbReference type="InterPro" id="IPR032675">
    <property type="entry name" value="LRR_dom_sf"/>
</dbReference>
<reference evidence="2 3" key="1">
    <citation type="submission" date="2017-10" db="EMBL/GenBank/DDBJ databases">
        <title>Extensive intraspecific genome diversity in a model arbuscular mycorrhizal fungus.</title>
        <authorList>
            <person name="Chen E.C.H."/>
            <person name="Morin E."/>
            <person name="Baudet D."/>
            <person name="Noel J."/>
            <person name="Ndikumana S."/>
            <person name="Charron P."/>
            <person name="St-Onge C."/>
            <person name="Giorgi J."/>
            <person name="Grigoriev I.V."/>
            <person name="Roux C."/>
            <person name="Martin F.M."/>
            <person name="Corradi N."/>
        </authorList>
    </citation>
    <scope>NUCLEOTIDE SEQUENCE [LARGE SCALE GENOMIC DNA]</scope>
    <source>
        <strain evidence="2 3">A1</strain>
    </source>
</reference>
<dbReference type="AlphaFoldDB" id="A0A2I1FCS8"/>
<dbReference type="EMBL" id="LLXH01000666">
    <property type="protein sequence ID" value="PKC64132.1"/>
    <property type="molecule type" value="Genomic_DNA"/>
</dbReference>
<dbReference type="SUPFAM" id="SSF52047">
    <property type="entry name" value="RNI-like"/>
    <property type="match status" value="1"/>
</dbReference>
<dbReference type="OrthoDB" id="2338937at2759"/>
<dbReference type="VEuPathDB" id="FungiDB:RhiirA1_462834"/>
<feature type="domain" description="F-box" evidence="1">
    <location>
        <begin position="8"/>
        <end position="49"/>
    </location>
</feature>
<protein>
    <recommendedName>
        <fullName evidence="1">F-box domain-containing protein</fullName>
    </recommendedName>
</protein>
<dbReference type="VEuPathDB" id="FungiDB:FUN_021960"/>
<evidence type="ECO:0000313" key="3">
    <source>
        <dbReference type="Proteomes" id="UP000232688"/>
    </source>
</evidence>
<dbReference type="InterPro" id="IPR001810">
    <property type="entry name" value="F-box_dom"/>
</dbReference>
<dbReference type="VEuPathDB" id="FungiDB:RhiirFUN_003891"/>
<accession>A0A2I1FCS8</accession>